<dbReference type="EC" id="6.3.5.4" evidence="3"/>
<organism evidence="9 10">
    <name type="scientific">Asaia lannensis NBRC 102526</name>
    <dbReference type="NCBI Taxonomy" id="1307926"/>
    <lineage>
        <taxon>Bacteria</taxon>
        <taxon>Pseudomonadati</taxon>
        <taxon>Pseudomonadota</taxon>
        <taxon>Alphaproteobacteria</taxon>
        <taxon>Acetobacterales</taxon>
        <taxon>Acetobacteraceae</taxon>
        <taxon>Asaia</taxon>
    </lineage>
</organism>
<evidence type="ECO:0000259" key="8">
    <source>
        <dbReference type="PROSITE" id="PS51278"/>
    </source>
</evidence>
<dbReference type="InterPro" id="IPR017932">
    <property type="entry name" value="GATase_2_dom"/>
</dbReference>
<evidence type="ECO:0000313" key="10">
    <source>
        <dbReference type="Proteomes" id="UP001523401"/>
    </source>
</evidence>
<comment type="similarity">
    <text evidence="2">Belongs to the asparagine synthetase family.</text>
</comment>
<evidence type="ECO:0000256" key="3">
    <source>
        <dbReference type="ARBA" id="ARBA00012737"/>
    </source>
</evidence>
<comment type="catalytic activity">
    <reaction evidence="7">
        <text>L-aspartate + L-glutamine + ATP + H2O = L-asparagine + L-glutamate + AMP + diphosphate + H(+)</text>
        <dbReference type="Rhea" id="RHEA:12228"/>
        <dbReference type="ChEBI" id="CHEBI:15377"/>
        <dbReference type="ChEBI" id="CHEBI:15378"/>
        <dbReference type="ChEBI" id="CHEBI:29985"/>
        <dbReference type="ChEBI" id="CHEBI:29991"/>
        <dbReference type="ChEBI" id="CHEBI:30616"/>
        <dbReference type="ChEBI" id="CHEBI:33019"/>
        <dbReference type="ChEBI" id="CHEBI:58048"/>
        <dbReference type="ChEBI" id="CHEBI:58359"/>
        <dbReference type="ChEBI" id="CHEBI:456215"/>
        <dbReference type="EC" id="6.3.5.4"/>
    </reaction>
</comment>
<dbReference type="RefSeq" id="WP_252848532.1">
    <property type="nucleotide sequence ID" value="NZ_BAPW01000012.1"/>
</dbReference>
<protein>
    <recommendedName>
        <fullName evidence="3">asparagine synthase (glutamine-hydrolyzing)</fullName>
        <ecNumber evidence="3">6.3.5.4</ecNumber>
    </recommendedName>
</protein>
<dbReference type="InterPro" id="IPR033738">
    <property type="entry name" value="AsnB_N"/>
</dbReference>
<gene>
    <name evidence="9" type="primary">asnB</name>
    <name evidence="9" type="ORF">NF685_02925</name>
</gene>
<dbReference type="InterPro" id="IPR029055">
    <property type="entry name" value="Ntn_hydrolases_N"/>
</dbReference>
<accession>A0ABT1CDN9</accession>
<dbReference type="GO" id="GO:0004066">
    <property type="term" value="F:asparagine synthase (glutamine-hydrolyzing) activity"/>
    <property type="evidence" value="ECO:0007669"/>
    <property type="project" value="UniProtKB-EC"/>
</dbReference>
<dbReference type="CDD" id="cd00712">
    <property type="entry name" value="AsnB"/>
    <property type="match status" value="1"/>
</dbReference>
<keyword evidence="6" id="KW-0315">Glutamine amidotransferase</keyword>
<name>A0ABT1CDN9_9PROT</name>
<dbReference type="InterPro" id="IPR014729">
    <property type="entry name" value="Rossmann-like_a/b/a_fold"/>
</dbReference>
<keyword evidence="4" id="KW-0547">Nucleotide-binding</keyword>
<dbReference type="Gene3D" id="3.40.50.620">
    <property type="entry name" value="HUPs"/>
    <property type="match status" value="1"/>
</dbReference>
<dbReference type="NCBIfam" id="TIGR01536">
    <property type="entry name" value="asn_synth_AEB"/>
    <property type="match status" value="1"/>
</dbReference>
<feature type="domain" description="Glutamine amidotransferase type-2" evidence="8">
    <location>
        <begin position="2"/>
        <end position="210"/>
    </location>
</feature>
<evidence type="ECO:0000256" key="6">
    <source>
        <dbReference type="ARBA" id="ARBA00022962"/>
    </source>
</evidence>
<dbReference type="InterPro" id="IPR051786">
    <property type="entry name" value="ASN_synthetase/amidase"/>
</dbReference>
<dbReference type="SUPFAM" id="SSF56235">
    <property type="entry name" value="N-terminal nucleophile aminohydrolases (Ntn hydrolases)"/>
    <property type="match status" value="1"/>
</dbReference>
<dbReference type="PROSITE" id="PS51278">
    <property type="entry name" value="GATASE_TYPE_2"/>
    <property type="match status" value="1"/>
</dbReference>
<comment type="pathway">
    <text evidence="1">Amino-acid biosynthesis; L-asparagine biosynthesis; L-asparagine from L-aspartate (L-Gln route): step 1/1.</text>
</comment>
<dbReference type="CDD" id="cd01991">
    <property type="entry name" value="Asn_synthase_B_C"/>
    <property type="match status" value="1"/>
</dbReference>
<dbReference type="PIRSF" id="PIRSF001589">
    <property type="entry name" value="Asn_synthetase_glu-h"/>
    <property type="match status" value="1"/>
</dbReference>
<dbReference type="Pfam" id="PF00733">
    <property type="entry name" value="Asn_synthase"/>
    <property type="match status" value="1"/>
</dbReference>
<evidence type="ECO:0000256" key="4">
    <source>
        <dbReference type="ARBA" id="ARBA00022741"/>
    </source>
</evidence>
<evidence type="ECO:0000256" key="1">
    <source>
        <dbReference type="ARBA" id="ARBA00005187"/>
    </source>
</evidence>
<dbReference type="PANTHER" id="PTHR43284:SF1">
    <property type="entry name" value="ASPARAGINE SYNTHETASE"/>
    <property type="match status" value="1"/>
</dbReference>
<keyword evidence="10" id="KW-1185">Reference proteome</keyword>
<dbReference type="InterPro" id="IPR001962">
    <property type="entry name" value="Asn_synthase"/>
</dbReference>
<evidence type="ECO:0000256" key="5">
    <source>
        <dbReference type="ARBA" id="ARBA00022840"/>
    </source>
</evidence>
<reference evidence="9 10" key="1">
    <citation type="submission" date="2022-06" db="EMBL/GenBank/DDBJ databases">
        <title>Whole-genome of Asaia lannensis strain LMG 27011T.</title>
        <authorList>
            <person name="Sombolestani A."/>
        </authorList>
    </citation>
    <scope>NUCLEOTIDE SEQUENCE [LARGE SCALE GENOMIC DNA]</scope>
    <source>
        <strain evidence="9 10">NBRC 102526</strain>
    </source>
</reference>
<comment type="caution">
    <text evidence="9">The sequence shown here is derived from an EMBL/GenBank/DDBJ whole genome shotgun (WGS) entry which is preliminary data.</text>
</comment>
<dbReference type="SUPFAM" id="SSF52402">
    <property type="entry name" value="Adenine nucleotide alpha hydrolases-like"/>
    <property type="match status" value="1"/>
</dbReference>
<sequence length="582" mass="63480">MCGIAGIACLPGYRPDEALLGRMAEALAHRGPDGEGFLEAGSAALVHRRLSIVDLEGGAQPLVQGPVALVANGEIYNDPALRKALPEAPFRTRSDCEAPLFLWPECNTNYTLELRGMYAIALLDETGPDVVLALSRDPFGIKPLYFSETDQGVIFASEPQALLATGLVSRAIRPQARDQLLQVQFVAGRETIYPGIMRVLPGETLRFVNGVLDDARKRPACHGAIAENLTEALALSRLDAALMDSVAAHERADVPFGMFLSGGIDSTAVLAAMTRLGNGAPLAWTARFDTGAVDESAQAAQIAATLGARHRILTVTQEMVWAHLPQIVAALDDPVADYAVIPSWFLAREARKDVTVILSGEGGDELFGGYGRYRRAMRPWWLGGRMPWRRGTLDGLCRLPTGKAWRRDFVSHDEGSRLRSVQAIDIDQWLPNDLLVKLDRCLMAHAIEGRTPLLDPVISALAWTLPDRLKVRGKHGKYLLRRWVEQNVPGSAPFAPKQGFTVPVGQWIAGQGSRLGPLVARCAAFQGVIAEETITGIFTRATGRRERHAAWVLLFYALWHRIHIETVQSGGDVFDVLSAPRP</sequence>
<keyword evidence="9" id="KW-0436">Ligase</keyword>
<dbReference type="Gene3D" id="3.60.20.10">
    <property type="entry name" value="Glutamine Phosphoribosylpyrophosphate, subunit 1, domain 1"/>
    <property type="match status" value="1"/>
</dbReference>
<keyword evidence="5" id="KW-0067">ATP-binding</keyword>
<dbReference type="Proteomes" id="UP001523401">
    <property type="component" value="Unassembled WGS sequence"/>
</dbReference>
<evidence type="ECO:0000256" key="7">
    <source>
        <dbReference type="ARBA" id="ARBA00048741"/>
    </source>
</evidence>
<dbReference type="InterPro" id="IPR006426">
    <property type="entry name" value="Asn_synth_AEB"/>
</dbReference>
<dbReference type="EMBL" id="JAMXQU010000002">
    <property type="protein sequence ID" value="MCO6158982.1"/>
    <property type="molecule type" value="Genomic_DNA"/>
</dbReference>
<dbReference type="Pfam" id="PF13537">
    <property type="entry name" value="GATase_7"/>
    <property type="match status" value="1"/>
</dbReference>
<evidence type="ECO:0000256" key="2">
    <source>
        <dbReference type="ARBA" id="ARBA00005752"/>
    </source>
</evidence>
<proteinExistence type="inferred from homology"/>
<evidence type="ECO:0000313" key="9">
    <source>
        <dbReference type="EMBL" id="MCO6158982.1"/>
    </source>
</evidence>
<dbReference type="PANTHER" id="PTHR43284">
    <property type="entry name" value="ASPARAGINE SYNTHETASE (GLUTAMINE-HYDROLYZING)"/>
    <property type="match status" value="1"/>
</dbReference>